<feature type="domain" description="Luciferase-like" evidence="5">
    <location>
        <begin position="9"/>
        <end position="290"/>
    </location>
</feature>
<dbReference type="PANTHER" id="PTHR42847">
    <property type="entry name" value="ALKANESULFONATE MONOOXYGENASE"/>
    <property type="match status" value="1"/>
</dbReference>
<comment type="caution">
    <text evidence="6">The sequence shown here is derived from an EMBL/GenBank/DDBJ whole genome shotgun (WGS) entry which is preliminary data.</text>
</comment>
<dbReference type="Pfam" id="PF00296">
    <property type="entry name" value="Bac_luciferase"/>
    <property type="match status" value="1"/>
</dbReference>
<name>A0A537M1M9_9BACT</name>
<dbReference type="InterPro" id="IPR036661">
    <property type="entry name" value="Luciferase-like_sf"/>
</dbReference>
<protein>
    <submittedName>
        <fullName evidence="6">TIGR03619 family F420-dependent LLM class oxidoreductase</fullName>
        <ecNumber evidence="6">1.-.-.-</ecNumber>
    </submittedName>
</protein>
<proteinExistence type="predicted"/>
<dbReference type="InterPro" id="IPR011251">
    <property type="entry name" value="Luciferase-like_dom"/>
</dbReference>
<keyword evidence="2" id="KW-0288">FMN</keyword>
<sequence>MAGREVQFGVALKNFTTYPDEPSIDEIVDYTTRAEALGFHSAWVWDHILLGSKRPFPFLEALSTLAALAMRTTRIRLGTGVCVLPLRNPVILAKVLASIDLLSKGRLILGFAAGWYAREFEACGVPFKERGKIFVRNLDILKKFWTEQAVAGAVDGYVFNGAVMLPKPVQRPRPPILFGGYVDAVLRRIVRYGDGWLTYFYTPDSFRKNWGRIHALAREHGRDPAELRNVSQLPIYAARTFEDADRGIREFIGRYFDVAPWSESTPDSAIRGTPEQCAEQLARHIAAGVEHIVFVPYEYRTDQLDIIARDIIPRLRGMTAGVTA</sequence>
<evidence type="ECO:0000313" key="6">
    <source>
        <dbReference type="EMBL" id="TMJ13757.1"/>
    </source>
</evidence>
<evidence type="ECO:0000256" key="2">
    <source>
        <dbReference type="ARBA" id="ARBA00022643"/>
    </source>
</evidence>
<evidence type="ECO:0000259" key="5">
    <source>
        <dbReference type="Pfam" id="PF00296"/>
    </source>
</evidence>
<dbReference type="EMBL" id="VBAM01000148">
    <property type="protein sequence ID" value="TMJ13757.1"/>
    <property type="molecule type" value="Genomic_DNA"/>
</dbReference>
<accession>A0A537M1M9</accession>
<organism evidence="6 7">
    <name type="scientific">Candidatus Segetimicrobium genomatis</name>
    <dbReference type="NCBI Taxonomy" id="2569760"/>
    <lineage>
        <taxon>Bacteria</taxon>
        <taxon>Bacillati</taxon>
        <taxon>Candidatus Sysuimicrobiota</taxon>
        <taxon>Candidatus Sysuimicrobiia</taxon>
        <taxon>Candidatus Sysuimicrobiales</taxon>
        <taxon>Candidatus Segetimicrobiaceae</taxon>
        <taxon>Candidatus Segetimicrobium</taxon>
    </lineage>
</organism>
<keyword evidence="3 6" id="KW-0560">Oxidoreductase</keyword>
<dbReference type="GO" id="GO:0008726">
    <property type="term" value="F:alkanesulfonate monooxygenase activity"/>
    <property type="evidence" value="ECO:0007669"/>
    <property type="project" value="TreeGrafter"/>
</dbReference>
<keyword evidence="1" id="KW-0285">Flavoprotein</keyword>
<dbReference type="EC" id="1.-.-.-" evidence="6"/>
<evidence type="ECO:0000256" key="3">
    <source>
        <dbReference type="ARBA" id="ARBA00023002"/>
    </source>
</evidence>
<dbReference type="InterPro" id="IPR019921">
    <property type="entry name" value="Lucif-like_OxRdtase_Rv2161c"/>
</dbReference>
<evidence type="ECO:0000313" key="7">
    <source>
        <dbReference type="Proteomes" id="UP000320393"/>
    </source>
</evidence>
<dbReference type="GO" id="GO:0046306">
    <property type="term" value="P:alkanesulfonate catabolic process"/>
    <property type="evidence" value="ECO:0007669"/>
    <property type="project" value="TreeGrafter"/>
</dbReference>
<dbReference type="InterPro" id="IPR050172">
    <property type="entry name" value="SsuD_RutA_monooxygenase"/>
</dbReference>
<keyword evidence="4" id="KW-0503">Monooxygenase</keyword>
<dbReference type="AlphaFoldDB" id="A0A537M1M9"/>
<dbReference type="Proteomes" id="UP000320393">
    <property type="component" value="Unassembled WGS sequence"/>
</dbReference>
<evidence type="ECO:0000256" key="4">
    <source>
        <dbReference type="ARBA" id="ARBA00023033"/>
    </source>
</evidence>
<dbReference type="NCBIfam" id="TIGR03619">
    <property type="entry name" value="F420_Rv2161c"/>
    <property type="match status" value="1"/>
</dbReference>
<dbReference type="SUPFAM" id="SSF51679">
    <property type="entry name" value="Bacterial luciferase-like"/>
    <property type="match status" value="1"/>
</dbReference>
<gene>
    <name evidence="6" type="ORF">E6H02_04735</name>
</gene>
<dbReference type="Gene3D" id="3.20.20.30">
    <property type="entry name" value="Luciferase-like domain"/>
    <property type="match status" value="1"/>
</dbReference>
<evidence type="ECO:0000256" key="1">
    <source>
        <dbReference type="ARBA" id="ARBA00022630"/>
    </source>
</evidence>
<reference evidence="6 7" key="1">
    <citation type="journal article" date="2019" name="Nat. Microbiol.">
        <title>Mediterranean grassland soil C-N compound turnover is dependent on rainfall and depth, and is mediated by genomically divergent microorganisms.</title>
        <authorList>
            <person name="Diamond S."/>
            <person name="Andeer P.F."/>
            <person name="Li Z."/>
            <person name="Crits-Christoph A."/>
            <person name="Burstein D."/>
            <person name="Anantharaman K."/>
            <person name="Lane K.R."/>
            <person name="Thomas B.C."/>
            <person name="Pan C."/>
            <person name="Northen T.R."/>
            <person name="Banfield J.F."/>
        </authorList>
    </citation>
    <scope>NUCLEOTIDE SEQUENCE [LARGE SCALE GENOMIC DNA]</scope>
    <source>
        <strain evidence="6">NP_5</strain>
    </source>
</reference>
<dbReference type="PANTHER" id="PTHR42847:SF8">
    <property type="entry name" value="CONSERVED PROTEIN"/>
    <property type="match status" value="1"/>
</dbReference>